<sequence>MRPGRFFRLGFQYVGQRSRLPRPTDRPTVNSLIAANLDAFRSAGEYEILTVPHFKTSESASVEQRSFIASQEIREEYPVTAPPTAVERRQLLDHLEEKFSVMRTVVPEDFLSFEKFLEVVSCLNFQASPGLPYCRQYPTIADFLGWDGMTFQMERAQELYAHVMYVVKHRVADPFRVFIKQEPLPAAKVQQGRWRLIFSCPLVLQVLDHLLFKDQNQKELEEMLRLPTKIGWTPFYGMAELVVRDITDPYSMDKSAWDHLFPAWCVDLDKDFRQSLAFAPPLWHDLVDWRYRTSFQECELRFSDGSQYRQLFKGFMKSGLVNTLTTNSHAQYFMYWVACRRSGVPPTPGVIIGDDQLAEGMMENAISLYREMGCKIKQLDRNYHFAGFDLASKTPLYWSKHVTNLLYTDNLAETLEAYQMLYAFHPVKFGIMQQLLAQVEPARLKTARYLRSKLT</sequence>
<comment type="catalytic activity">
    <reaction evidence="5">
        <text>RNA(n) + a ribonucleoside 5'-triphosphate = RNA(n+1) + diphosphate</text>
        <dbReference type="Rhea" id="RHEA:21248"/>
        <dbReference type="Rhea" id="RHEA-COMP:14527"/>
        <dbReference type="Rhea" id="RHEA-COMP:17342"/>
        <dbReference type="ChEBI" id="CHEBI:33019"/>
        <dbReference type="ChEBI" id="CHEBI:61557"/>
        <dbReference type="ChEBI" id="CHEBI:140395"/>
        <dbReference type="EC" id="2.7.7.48"/>
    </reaction>
</comment>
<keyword evidence="4" id="KW-0693">Viral RNA replication</keyword>
<dbReference type="PRINTS" id="PR00914">
    <property type="entry name" value="LVIRUSRNAPOL"/>
</dbReference>
<feature type="domain" description="RNA-directed RNA polymerase C-terminal" evidence="6">
    <location>
        <begin position="116"/>
        <end position="286"/>
    </location>
</feature>
<dbReference type="GO" id="GO:0000166">
    <property type="term" value="F:nucleotide binding"/>
    <property type="evidence" value="ECO:0007669"/>
    <property type="project" value="UniProtKB-KW"/>
</dbReference>
<keyword evidence="1" id="KW-0808">Transferase</keyword>
<organism evidence="7">
    <name type="scientific">Riboviria sp</name>
    <dbReference type="NCBI Taxonomy" id="2585031"/>
    <lineage>
        <taxon>Viruses</taxon>
        <taxon>Riboviria</taxon>
    </lineage>
</organism>
<protein>
    <recommendedName>
        <fullName evidence="6">RNA-directed RNA polymerase C-terminal domain-containing protein</fullName>
    </recommendedName>
</protein>
<dbReference type="GO" id="GO:0003723">
    <property type="term" value="F:RNA binding"/>
    <property type="evidence" value="ECO:0007669"/>
    <property type="project" value="InterPro"/>
</dbReference>
<keyword evidence="3" id="KW-0547">Nucleotide-binding</keyword>
<dbReference type="InterPro" id="IPR001795">
    <property type="entry name" value="RNA-dir_pol_luteovirus"/>
</dbReference>
<evidence type="ECO:0000259" key="6">
    <source>
        <dbReference type="Pfam" id="PF00680"/>
    </source>
</evidence>
<dbReference type="GO" id="GO:0006351">
    <property type="term" value="P:DNA-templated transcription"/>
    <property type="evidence" value="ECO:0007669"/>
    <property type="project" value="InterPro"/>
</dbReference>
<reference evidence="7" key="1">
    <citation type="submission" date="2020-11" db="EMBL/GenBank/DDBJ databases">
        <title>RNA virus dark matter in the feces of wild birds.</title>
        <authorList>
            <person name="Lu X."/>
            <person name="Yang X.S."/>
            <person name="Zhang W."/>
        </authorList>
    </citation>
    <scope>NUCLEOTIDE SEQUENCE</scope>
    <source>
        <strain evidence="7">Woodpecker139con72</strain>
    </source>
</reference>
<dbReference type="GO" id="GO:0003968">
    <property type="term" value="F:RNA-directed RNA polymerase activity"/>
    <property type="evidence" value="ECO:0007669"/>
    <property type="project" value="UniProtKB-EC"/>
</dbReference>
<evidence type="ECO:0000256" key="4">
    <source>
        <dbReference type="ARBA" id="ARBA00022953"/>
    </source>
</evidence>
<evidence type="ECO:0000256" key="5">
    <source>
        <dbReference type="ARBA" id="ARBA00048744"/>
    </source>
</evidence>
<name>A0A8K1U3Q5_9VIRU</name>
<keyword evidence="2" id="KW-0548">Nucleotidyltransferase</keyword>
<accession>A0A8K1U3Q5</accession>
<evidence type="ECO:0000256" key="1">
    <source>
        <dbReference type="ARBA" id="ARBA00022679"/>
    </source>
</evidence>
<dbReference type="InterPro" id="IPR001205">
    <property type="entry name" value="RNA-dir_pol_C"/>
</dbReference>
<proteinExistence type="predicted"/>
<evidence type="ECO:0000313" key="7">
    <source>
        <dbReference type="EMBL" id="UGO57339.1"/>
    </source>
</evidence>
<evidence type="ECO:0000256" key="2">
    <source>
        <dbReference type="ARBA" id="ARBA00022695"/>
    </source>
</evidence>
<dbReference type="InterPro" id="IPR043502">
    <property type="entry name" value="DNA/RNA_pol_sf"/>
</dbReference>
<dbReference type="Pfam" id="PF00680">
    <property type="entry name" value="RdRP_1"/>
    <property type="match status" value="1"/>
</dbReference>
<dbReference type="SUPFAM" id="SSF56672">
    <property type="entry name" value="DNA/RNA polymerases"/>
    <property type="match status" value="1"/>
</dbReference>
<dbReference type="EMBL" id="MW239341">
    <property type="protein sequence ID" value="UGO57339.1"/>
    <property type="molecule type" value="Genomic_RNA"/>
</dbReference>
<evidence type="ECO:0000256" key="3">
    <source>
        <dbReference type="ARBA" id="ARBA00022741"/>
    </source>
</evidence>